<dbReference type="PANTHER" id="PTHR31212:SF4">
    <property type="entry name" value="ALPHA-KETOGLUTARATE-DEPENDENT DIOXYGENASE ALKB HOMOLOG 3"/>
    <property type="match status" value="1"/>
</dbReference>
<evidence type="ECO:0000259" key="1">
    <source>
        <dbReference type="PROSITE" id="PS51471"/>
    </source>
</evidence>
<dbReference type="Proteomes" id="UP001065322">
    <property type="component" value="Chromosome"/>
</dbReference>
<dbReference type="Gene3D" id="2.60.120.590">
    <property type="entry name" value="Alpha-ketoglutarate-dependent dioxygenase AlkB-like"/>
    <property type="match status" value="1"/>
</dbReference>
<dbReference type="PROSITE" id="PS51471">
    <property type="entry name" value="FE2OG_OXY"/>
    <property type="match status" value="1"/>
</dbReference>
<dbReference type="SUPFAM" id="SSF51197">
    <property type="entry name" value="Clavaminate synthase-like"/>
    <property type="match status" value="1"/>
</dbReference>
<feature type="domain" description="Fe2OG dioxygenase" evidence="1">
    <location>
        <begin position="102"/>
        <end position="200"/>
    </location>
</feature>
<name>A0ABY6AG56_9GAMM</name>
<evidence type="ECO:0000313" key="2">
    <source>
        <dbReference type="EMBL" id="UXD89339.1"/>
    </source>
</evidence>
<proteinExistence type="predicted"/>
<dbReference type="PANTHER" id="PTHR31212">
    <property type="entry name" value="ALPHA-KETOGLUTARATE-DEPENDENT DIOXYGENASE ALKB HOMOLOG 3"/>
    <property type="match status" value="1"/>
</dbReference>
<accession>A0ABY6AG56</accession>
<reference evidence="3" key="1">
    <citation type="submission" date="2020-06" db="EMBL/GenBank/DDBJ databases">
        <title>Thalassolituus marinus alknpb1M-1, a hydrocarbon-degrading bacterium isolated from the deep-sea overlying water using an in-situ strategy from the South China Sea basin.</title>
        <authorList>
            <person name="Dong C."/>
            <person name="Chen Y."/>
            <person name="Shao Z."/>
        </authorList>
    </citation>
    <scope>NUCLEOTIDE SEQUENCE [LARGE SCALE GENOMIC DNA]</scope>
    <source>
        <strain evidence="3">alknpb1M-1</strain>
    </source>
</reference>
<organism evidence="2 3">
    <name type="scientific">Thalassolituus hydrocarboniclasticus</name>
    <dbReference type="NCBI Taxonomy" id="2742796"/>
    <lineage>
        <taxon>Bacteria</taxon>
        <taxon>Pseudomonadati</taxon>
        <taxon>Pseudomonadota</taxon>
        <taxon>Gammaproteobacteria</taxon>
        <taxon>Oceanospirillales</taxon>
        <taxon>Oceanospirillaceae</taxon>
        <taxon>Thalassolituus</taxon>
    </lineage>
</organism>
<dbReference type="EMBL" id="CP054475">
    <property type="protein sequence ID" value="UXD89339.1"/>
    <property type="molecule type" value="Genomic_DNA"/>
</dbReference>
<sequence length="202" mass="23170">MSAWRFRPEPPESLLDGLLHYYPALLEPQQAALLYQLLLQEIPWQQGRVVIYGREHIIPRLQAWHGDPGICYTYSGKTLHADPWTPTLQIICQQLNQLTGLQLNAVLCNLYRDGQDCMGWHADDERELGENPRILSLSLGAERDFALRRKGSSRQSGLLPLASGSLLDMQPGMQHQWQHSLPKRARVLQPRINLTFRTIYPL</sequence>
<evidence type="ECO:0000313" key="3">
    <source>
        <dbReference type="Proteomes" id="UP001065322"/>
    </source>
</evidence>
<keyword evidence="2" id="KW-0223">Dioxygenase</keyword>
<dbReference type="GO" id="GO:0051213">
    <property type="term" value="F:dioxygenase activity"/>
    <property type="evidence" value="ECO:0007669"/>
    <property type="project" value="UniProtKB-KW"/>
</dbReference>
<keyword evidence="3" id="KW-1185">Reference proteome</keyword>
<dbReference type="InterPro" id="IPR037151">
    <property type="entry name" value="AlkB-like_sf"/>
</dbReference>
<protein>
    <submittedName>
        <fullName evidence="2">Alpha-ketoglutarate-dependent dioxygenase AlkB</fullName>
    </submittedName>
</protein>
<dbReference type="InterPro" id="IPR032854">
    <property type="entry name" value="ALKBH3"/>
</dbReference>
<dbReference type="InterPro" id="IPR027450">
    <property type="entry name" value="AlkB-like"/>
</dbReference>
<dbReference type="InterPro" id="IPR005123">
    <property type="entry name" value="Oxoglu/Fe-dep_dioxygenase_dom"/>
</dbReference>
<keyword evidence="2" id="KW-0560">Oxidoreductase</keyword>
<dbReference type="Pfam" id="PF13532">
    <property type="entry name" value="2OG-FeII_Oxy_2"/>
    <property type="match status" value="1"/>
</dbReference>
<gene>
    <name evidence="2" type="ORF">HUF19_06030</name>
</gene>